<evidence type="ECO:0000313" key="3">
    <source>
        <dbReference type="Proteomes" id="UP001172082"/>
    </source>
</evidence>
<sequence>MSHPVKYEPEKLTFNKVLRYFFRGILVLAPLFLTLYIITLLINWIDGLVPAFKIPGLGLLLVLISITLIGYLTSTFIARSLLEYVEKALMKIPFVSLLYSSLKELTSAFVGDKRKFNKPVVVTLDYNNGIQKLGFITQDDLTSLGLHDKKAVYFPHSYNFSGNLLIVPSINIKPIEVSSTHFMKFVVSGGVTAIPETAFNENRE</sequence>
<organism evidence="2 3">
    <name type="scientific">Splendidivirga corallicola</name>
    <dbReference type="NCBI Taxonomy" id="3051826"/>
    <lineage>
        <taxon>Bacteria</taxon>
        <taxon>Pseudomonadati</taxon>
        <taxon>Bacteroidota</taxon>
        <taxon>Cytophagia</taxon>
        <taxon>Cytophagales</taxon>
        <taxon>Splendidivirgaceae</taxon>
        <taxon>Splendidivirga</taxon>
    </lineage>
</organism>
<keyword evidence="1" id="KW-0472">Membrane</keyword>
<evidence type="ECO:0000313" key="2">
    <source>
        <dbReference type="EMBL" id="MDN5202988.1"/>
    </source>
</evidence>
<dbReference type="InterPro" id="IPR007462">
    <property type="entry name" value="COV1-like"/>
</dbReference>
<dbReference type="Pfam" id="PF04367">
    <property type="entry name" value="DUF502"/>
    <property type="match status" value="1"/>
</dbReference>
<evidence type="ECO:0000256" key="1">
    <source>
        <dbReference type="SAM" id="Phobius"/>
    </source>
</evidence>
<accession>A0ABT8KS38</accession>
<protein>
    <submittedName>
        <fullName evidence="2">DUF502 domain-containing protein</fullName>
    </submittedName>
</protein>
<dbReference type="PANTHER" id="PTHR31876:SF26">
    <property type="entry name" value="PROTEIN LIKE COV 2"/>
    <property type="match status" value="1"/>
</dbReference>
<proteinExistence type="predicted"/>
<reference evidence="2" key="1">
    <citation type="submission" date="2023-06" db="EMBL/GenBank/DDBJ databases">
        <title>Genomic of Parafulvivirga corallium.</title>
        <authorList>
            <person name="Wang G."/>
        </authorList>
    </citation>
    <scope>NUCLEOTIDE SEQUENCE</scope>
    <source>
        <strain evidence="2">BMA10</strain>
    </source>
</reference>
<feature type="transmembrane region" description="Helical" evidence="1">
    <location>
        <begin position="20"/>
        <end position="45"/>
    </location>
</feature>
<gene>
    <name evidence="2" type="ORF">QQ008_16480</name>
</gene>
<dbReference type="RefSeq" id="WP_346753012.1">
    <property type="nucleotide sequence ID" value="NZ_JAUJEA010000006.1"/>
</dbReference>
<keyword evidence="3" id="KW-1185">Reference proteome</keyword>
<dbReference type="PANTHER" id="PTHR31876">
    <property type="entry name" value="COV-LIKE PROTEIN 1"/>
    <property type="match status" value="1"/>
</dbReference>
<comment type="caution">
    <text evidence="2">The sequence shown here is derived from an EMBL/GenBank/DDBJ whole genome shotgun (WGS) entry which is preliminary data.</text>
</comment>
<name>A0ABT8KS38_9BACT</name>
<feature type="transmembrane region" description="Helical" evidence="1">
    <location>
        <begin position="57"/>
        <end position="82"/>
    </location>
</feature>
<dbReference type="Proteomes" id="UP001172082">
    <property type="component" value="Unassembled WGS sequence"/>
</dbReference>
<dbReference type="EMBL" id="JAUJEA010000006">
    <property type="protein sequence ID" value="MDN5202988.1"/>
    <property type="molecule type" value="Genomic_DNA"/>
</dbReference>
<keyword evidence="1" id="KW-1133">Transmembrane helix</keyword>
<keyword evidence="1" id="KW-0812">Transmembrane</keyword>